<proteinExistence type="predicted"/>
<keyword evidence="2" id="KW-1185">Reference proteome</keyword>
<sequence>MPIERQIYRLSNYRDLDDTERMIRVVEHARKLLAESRASTFLGRKTQEPFPQAESQYGILNPDLC</sequence>
<dbReference type="EMBL" id="CP121646">
    <property type="protein sequence ID" value="WFU60332.1"/>
    <property type="molecule type" value="Genomic_DNA"/>
</dbReference>
<dbReference type="Proteomes" id="UP001221546">
    <property type="component" value="Chromosome"/>
</dbReference>
<accession>A0ABY8J4H3</accession>
<evidence type="ECO:0000313" key="1">
    <source>
        <dbReference type="EMBL" id="WFU60332.1"/>
    </source>
</evidence>
<reference evidence="1 2" key="1">
    <citation type="submission" date="2023-04" db="EMBL/GenBank/DDBJ databases">
        <title>Australian commercial rhizobial inoculants.</title>
        <authorList>
            <person name="Kohlmeier M.G."/>
            <person name="O'Hara G.W."/>
            <person name="Colombi E."/>
            <person name="Ramsay J.P."/>
            <person name="Terpolilli J."/>
        </authorList>
    </citation>
    <scope>NUCLEOTIDE SEQUENCE [LARGE SCALE GENOMIC DNA]</scope>
    <source>
        <strain evidence="1 2">CB627</strain>
    </source>
</reference>
<protein>
    <submittedName>
        <fullName evidence="1">Uncharacterized protein</fullName>
    </submittedName>
</protein>
<gene>
    <name evidence="1" type="ORF">QA636_22460</name>
</gene>
<organism evidence="1 2">
    <name type="scientific">Bradyrhizobium brasilense</name>
    <dbReference type="NCBI Taxonomy" id="1419277"/>
    <lineage>
        <taxon>Bacteria</taxon>
        <taxon>Pseudomonadati</taxon>
        <taxon>Pseudomonadota</taxon>
        <taxon>Alphaproteobacteria</taxon>
        <taxon>Hyphomicrobiales</taxon>
        <taxon>Nitrobacteraceae</taxon>
        <taxon>Bradyrhizobium</taxon>
    </lineage>
</organism>
<evidence type="ECO:0000313" key="2">
    <source>
        <dbReference type="Proteomes" id="UP001221546"/>
    </source>
</evidence>
<dbReference type="RefSeq" id="WP_057018643.1">
    <property type="nucleotide sequence ID" value="NZ_CP121646.1"/>
</dbReference>
<name>A0ABY8J4H3_9BRAD</name>